<dbReference type="SUPFAM" id="SSF51679">
    <property type="entry name" value="Bacterial luciferase-like"/>
    <property type="match status" value="1"/>
</dbReference>
<keyword evidence="1" id="KW-0560">Oxidoreductase</keyword>
<protein>
    <submittedName>
        <fullName evidence="3">LLM class flavin-dependent oxidoreductase</fullName>
    </submittedName>
</protein>
<dbReference type="PANTHER" id="PTHR43244">
    <property type="match status" value="1"/>
</dbReference>
<evidence type="ECO:0000313" key="4">
    <source>
        <dbReference type="Proteomes" id="UP000823521"/>
    </source>
</evidence>
<dbReference type="EMBL" id="WVUH01000006">
    <property type="protein sequence ID" value="MBO4204807.1"/>
    <property type="molecule type" value="Genomic_DNA"/>
</dbReference>
<name>A0ABS3VJV2_MICEH</name>
<comment type="caution">
    <text evidence="3">The sequence shown here is derived from an EMBL/GenBank/DDBJ whole genome shotgun (WGS) entry which is preliminary data.</text>
</comment>
<dbReference type="InterPro" id="IPR036661">
    <property type="entry name" value="Luciferase-like_sf"/>
</dbReference>
<dbReference type="PANTHER" id="PTHR43244:SF1">
    <property type="entry name" value="5,10-METHYLENETETRAHYDROMETHANOPTERIN REDUCTASE"/>
    <property type="match status" value="1"/>
</dbReference>
<dbReference type="RefSeq" id="WP_307803678.1">
    <property type="nucleotide sequence ID" value="NZ_WVUH01000006.1"/>
</dbReference>
<dbReference type="Pfam" id="PF00296">
    <property type="entry name" value="Bac_luciferase"/>
    <property type="match status" value="1"/>
</dbReference>
<proteinExistence type="predicted"/>
<evidence type="ECO:0000259" key="2">
    <source>
        <dbReference type="Pfam" id="PF00296"/>
    </source>
</evidence>
<evidence type="ECO:0000256" key="1">
    <source>
        <dbReference type="ARBA" id="ARBA00023002"/>
    </source>
</evidence>
<dbReference type="Gene3D" id="3.20.20.30">
    <property type="entry name" value="Luciferase-like domain"/>
    <property type="match status" value="1"/>
</dbReference>
<keyword evidence="4" id="KW-1185">Reference proteome</keyword>
<sequence>MKVSVLYPGQPESPSAVAPYARFVGQGGATRLWLGQSLRTEPHQVAAYLAGAGSAVPVGTSVTLMPLRGAYEAALQARSVAALTGHPYVAGFGASTPDVVRALTGRPYDRPASTLGGYLTTIRSLLRDETVHGLRLAPLRHPGVEVGAGVLRPGMARVAGATADVAVTWMTSPDYLRTVVVPALRAGAGDERPVPRIVTVVHVATGRPDRNPARLAYLAAGQHLRAAHYVDMLCRAGLSVSTADPKGGARALVGSGLFAYATPDGIVERLAGYAAAGVDEVVLNPCGVLLAEGEQAAVDDLAAILTAWKA</sequence>
<gene>
    <name evidence="3" type="ORF">GSF22_02125</name>
</gene>
<accession>A0ABS3VJV2</accession>
<dbReference type="InterPro" id="IPR050564">
    <property type="entry name" value="F420-G6PD/mer"/>
</dbReference>
<dbReference type="Proteomes" id="UP000823521">
    <property type="component" value="Unassembled WGS sequence"/>
</dbReference>
<evidence type="ECO:0000313" key="3">
    <source>
        <dbReference type="EMBL" id="MBO4204807.1"/>
    </source>
</evidence>
<dbReference type="InterPro" id="IPR011251">
    <property type="entry name" value="Luciferase-like_dom"/>
</dbReference>
<reference evidence="3 4" key="1">
    <citation type="submission" date="2019-12" db="EMBL/GenBank/DDBJ databases">
        <title>Whole genome sequencing of endophytic Actinobacterium Micromonospora sp. MPMI6T.</title>
        <authorList>
            <person name="Evv R."/>
            <person name="Podile A.R."/>
        </authorList>
    </citation>
    <scope>NUCLEOTIDE SEQUENCE [LARGE SCALE GENOMIC DNA]</scope>
    <source>
        <strain evidence="3 4">MPMI6</strain>
    </source>
</reference>
<feature type="domain" description="Luciferase-like" evidence="2">
    <location>
        <begin position="10"/>
        <end position="280"/>
    </location>
</feature>
<organism evidence="3 4">
    <name type="scientific">Micromonospora echinofusca</name>
    <dbReference type="NCBI Taxonomy" id="47858"/>
    <lineage>
        <taxon>Bacteria</taxon>
        <taxon>Bacillati</taxon>
        <taxon>Actinomycetota</taxon>
        <taxon>Actinomycetes</taxon>
        <taxon>Micromonosporales</taxon>
        <taxon>Micromonosporaceae</taxon>
        <taxon>Micromonospora</taxon>
    </lineage>
</organism>